<keyword evidence="2" id="KW-1185">Reference proteome</keyword>
<dbReference type="Proteomes" id="UP000035199">
    <property type="component" value="Chromosome"/>
</dbReference>
<sequence length="83" mass="8936">MSTFTSFDRNVEFPFSPPPQLPVSHDVGAANSTNAALAQFHSVTLDALSSKEAALADHISALRRFTAAQIQIDSSFATNLEEK</sequence>
<dbReference type="RefSeq" id="WP_047262947.1">
    <property type="nucleotide sequence ID" value="NZ_CP011542.1"/>
</dbReference>
<organism evidence="1 2">
    <name type="scientific">Corynebacterium mustelae</name>
    <dbReference type="NCBI Taxonomy" id="571915"/>
    <lineage>
        <taxon>Bacteria</taxon>
        <taxon>Bacillati</taxon>
        <taxon>Actinomycetota</taxon>
        <taxon>Actinomycetes</taxon>
        <taxon>Mycobacteriales</taxon>
        <taxon>Corynebacteriaceae</taxon>
        <taxon>Corynebacterium</taxon>
    </lineage>
</organism>
<evidence type="ECO:0000313" key="1">
    <source>
        <dbReference type="EMBL" id="AKK07043.1"/>
    </source>
</evidence>
<reference evidence="2" key="2">
    <citation type="submission" date="2015-05" db="EMBL/GenBank/DDBJ databases">
        <title>Complete genome sequence of Corynebacterium mustelae DSM 45274, isolated from various tissues of a male ferret with lethal sepsis.</title>
        <authorList>
            <person name="Ruckert C."/>
            <person name="Albersmeier A."/>
            <person name="Winkler A."/>
            <person name="Tauch A."/>
        </authorList>
    </citation>
    <scope>NUCLEOTIDE SEQUENCE [LARGE SCALE GENOMIC DNA]</scope>
    <source>
        <strain evidence="2">DSM 45274</strain>
    </source>
</reference>
<reference evidence="1 2" key="1">
    <citation type="journal article" date="2015" name="Genome Announc.">
        <title>Complete Genome Sequence of the Type Strain Corynebacterium mustelae DSM 45274, Isolated from Various Tissues of a Male Ferret with Lethal Sepsis.</title>
        <authorList>
            <person name="Ruckert C."/>
            <person name="Eimer J."/>
            <person name="Winkler A."/>
            <person name="Tauch A."/>
        </authorList>
    </citation>
    <scope>NUCLEOTIDE SEQUENCE [LARGE SCALE GENOMIC DNA]</scope>
    <source>
        <strain evidence="1 2">DSM 45274</strain>
    </source>
</reference>
<name>A0A0G3H5D6_9CORY</name>
<dbReference type="EMBL" id="CP011542">
    <property type="protein sequence ID" value="AKK07043.1"/>
    <property type="molecule type" value="Genomic_DNA"/>
</dbReference>
<dbReference type="STRING" id="571915.CMUST_13745"/>
<accession>A0A0G3H5D6</accession>
<evidence type="ECO:0000313" key="2">
    <source>
        <dbReference type="Proteomes" id="UP000035199"/>
    </source>
</evidence>
<dbReference type="AlphaFoldDB" id="A0A0G3H5D6"/>
<proteinExistence type="predicted"/>
<dbReference type="PATRIC" id="fig|571915.4.peg.2951"/>
<dbReference type="KEGG" id="cmv:CMUST_13745"/>
<gene>
    <name evidence="1" type="ORF">CMUST_13745</name>
</gene>
<protein>
    <submittedName>
        <fullName evidence="1">Uncharacterized protein</fullName>
    </submittedName>
</protein>